<accession>A0AB35FLK5</accession>
<dbReference type="InterPro" id="IPR025285">
    <property type="entry name" value="DUF4145"/>
</dbReference>
<sequence>MFPELGEGPPPNADLPEDILRDYREASTILDLSPRGAAALMRLCIQKLCKHLGQPGENINADIKALVADGLDIRVQKALDAVRVIGNNAVHPGSMDLRDDRPTAESLFRLLNLIAEKTISEPKHVDEVYGLLPESARAAILARDGKKE</sequence>
<dbReference type="Proteomes" id="UP000758022">
    <property type="component" value="Unassembled WGS sequence"/>
</dbReference>
<dbReference type="AlphaFoldDB" id="A0AB35FLK5"/>
<evidence type="ECO:0000313" key="3">
    <source>
        <dbReference type="Proteomes" id="UP000758022"/>
    </source>
</evidence>
<evidence type="ECO:0000259" key="1">
    <source>
        <dbReference type="Pfam" id="PF13643"/>
    </source>
</evidence>
<proteinExistence type="predicted"/>
<dbReference type="EMBL" id="JAAXQQ010000010">
    <property type="protein sequence ID" value="MBY3067067.1"/>
    <property type="molecule type" value="Genomic_DNA"/>
</dbReference>
<reference evidence="2" key="1">
    <citation type="submission" date="2020-04" db="EMBL/GenBank/DDBJ databases">
        <title>Global-level population genomics supports evidence of horizontal gene transfer on evolution of Rhizobia in Lentils.</title>
        <authorList>
            <person name="Gai Y."/>
            <person name="Cook D."/>
            <person name="Riely B."/>
        </authorList>
    </citation>
    <scope>NUCLEOTIDE SEQUENCE</scope>
    <source>
        <strain evidence="2">TLR9</strain>
    </source>
</reference>
<organism evidence="2 3">
    <name type="scientific">Rhizobium laguerreae</name>
    <dbReference type="NCBI Taxonomy" id="1076926"/>
    <lineage>
        <taxon>Bacteria</taxon>
        <taxon>Pseudomonadati</taxon>
        <taxon>Pseudomonadota</taxon>
        <taxon>Alphaproteobacteria</taxon>
        <taxon>Hyphomicrobiales</taxon>
        <taxon>Rhizobiaceae</taxon>
        <taxon>Rhizobium/Agrobacterium group</taxon>
        <taxon>Rhizobium</taxon>
    </lineage>
</organism>
<name>A0AB35FLK5_9HYPH</name>
<dbReference type="Pfam" id="PF13643">
    <property type="entry name" value="DUF4145"/>
    <property type="match status" value="1"/>
</dbReference>
<comment type="caution">
    <text evidence="2">The sequence shown here is derived from an EMBL/GenBank/DDBJ whole genome shotgun (WGS) entry which is preliminary data.</text>
</comment>
<evidence type="ECO:0000313" key="2">
    <source>
        <dbReference type="EMBL" id="MBY3067067.1"/>
    </source>
</evidence>
<gene>
    <name evidence="2" type="ORF">HFO74_27210</name>
</gene>
<feature type="domain" description="DUF4145" evidence="1">
    <location>
        <begin position="24"/>
        <end position="95"/>
    </location>
</feature>
<protein>
    <submittedName>
        <fullName evidence="2">DUF4145 domain-containing protein</fullName>
    </submittedName>
</protein>